<reference evidence="1" key="1">
    <citation type="submission" date="2020-08" db="EMBL/GenBank/DDBJ databases">
        <title>Genome sequencing and assembly of the red palm weevil Rhynchophorus ferrugineus.</title>
        <authorList>
            <person name="Dias G.B."/>
            <person name="Bergman C.M."/>
            <person name="Manee M."/>
        </authorList>
    </citation>
    <scope>NUCLEOTIDE SEQUENCE</scope>
    <source>
        <strain evidence="1">AA-2017</strain>
        <tissue evidence="1">Whole larva</tissue>
    </source>
</reference>
<dbReference type="OrthoDB" id="10032414at2759"/>
<evidence type="ECO:0008006" key="3">
    <source>
        <dbReference type="Google" id="ProtNLM"/>
    </source>
</evidence>
<sequence>MDKKEFRVLLKYCFLKGKNSIEAKTWLDAEFPDTVPGKSTIKDWHAKRHLMPRQYYGPELIPNPIAMSIAKPGSIPKGRAGVRSVVSVDV</sequence>
<evidence type="ECO:0000313" key="1">
    <source>
        <dbReference type="EMBL" id="KAF7271568.1"/>
    </source>
</evidence>
<dbReference type="AlphaFoldDB" id="A0A834I492"/>
<proteinExistence type="predicted"/>
<dbReference type="Proteomes" id="UP000625711">
    <property type="component" value="Unassembled WGS sequence"/>
</dbReference>
<keyword evidence="2" id="KW-1185">Reference proteome</keyword>
<accession>A0A834I492</accession>
<evidence type="ECO:0000313" key="2">
    <source>
        <dbReference type="Proteomes" id="UP000625711"/>
    </source>
</evidence>
<protein>
    <recommendedName>
        <fullName evidence="3">Mos1 transposase HTH domain-containing protein</fullName>
    </recommendedName>
</protein>
<organism evidence="1 2">
    <name type="scientific">Rhynchophorus ferrugineus</name>
    <name type="common">Red palm weevil</name>
    <name type="synonym">Curculio ferrugineus</name>
    <dbReference type="NCBI Taxonomy" id="354439"/>
    <lineage>
        <taxon>Eukaryota</taxon>
        <taxon>Metazoa</taxon>
        <taxon>Ecdysozoa</taxon>
        <taxon>Arthropoda</taxon>
        <taxon>Hexapoda</taxon>
        <taxon>Insecta</taxon>
        <taxon>Pterygota</taxon>
        <taxon>Neoptera</taxon>
        <taxon>Endopterygota</taxon>
        <taxon>Coleoptera</taxon>
        <taxon>Polyphaga</taxon>
        <taxon>Cucujiformia</taxon>
        <taxon>Curculionidae</taxon>
        <taxon>Dryophthorinae</taxon>
        <taxon>Rhynchophorus</taxon>
    </lineage>
</organism>
<dbReference type="EMBL" id="JAACXV010013943">
    <property type="protein sequence ID" value="KAF7271568.1"/>
    <property type="molecule type" value="Genomic_DNA"/>
</dbReference>
<name>A0A834I492_RHYFE</name>
<gene>
    <name evidence="1" type="ORF">GWI33_015555</name>
</gene>
<dbReference type="Gene3D" id="1.10.10.1450">
    <property type="match status" value="1"/>
</dbReference>
<comment type="caution">
    <text evidence="1">The sequence shown here is derived from an EMBL/GenBank/DDBJ whole genome shotgun (WGS) entry which is preliminary data.</text>
</comment>